<proteinExistence type="inferred from homology"/>
<dbReference type="SUPFAM" id="SSF82866">
    <property type="entry name" value="Multidrug efflux transporter AcrB transmembrane domain"/>
    <property type="match status" value="2"/>
</dbReference>
<dbReference type="EMBL" id="OB660616">
    <property type="protein sequence ID" value="CAD7225625.1"/>
    <property type="molecule type" value="Genomic_DNA"/>
</dbReference>
<feature type="transmembrane region" description="Helical" evidence="3">
    <location>
        <begin position="641"/>
        <end position="665"/>
    </location>
</feature>
<gene>
    <name evidence="4" type="ORF">CTOB1V02_LOCUS3560</name>
</gene>
<feature type="transmembrane region" description="Helical" evidence="3">
    <location>
        <begin position="106"/>
        <end position="139"/>
    </location>
</feature>
<feature type="region of interest" description="Disordered" evidence="2">
    <location>
        <begin position="1323"/>
        <end position="1422"/>
    </location>
</feature>
<feature type="compositionally biased region" description="Low complexity" evidence="2">
    <location>
        <begin position="1375"/>
        <end position="1385"/>
    </location>
</feature>
<dbReference type="PROSITE" id="PS50156">
    <property type="entry name" value="SSD"/>
    <property type="match status" value="1"/>
</dbReference>
<protein>
    <submittedName>
        <fullName evidence="4">Uncharacterized protein</fullName>
    </submittedName>
</protein>
<name>A0A7R8ZNC5_9CRUS</name>
<dbReference type="Pfam" id="PF12349">
    <property type="entry name" value="Sterol-sensing"/>
    <property type="match status" value="1"/>
</dbReference>
<feature type="compositionally biased region" description="Polar residues" evidence="2">
    <location>
        <begin position="57"/>
        <end position="67"/>
    </location>
</feature>
<reference evidence="4" key="1">
    <citation type="submission" date="2020-11" db="EMBL/GenBank/DDBJ databases">
        <authorList>
            <person name="Tran Van P."/>
        </authorList>
    </citation>
    <scope>NUCLEOTIDE SEQUENCE</scope>
</reference>
<evidence type="ECO:0000256" key="3">
    <source>
        <dbReference type="SAM" id="Phobius"/>
    </source>
</evidence>
<evidence type="ECO:0000313" key="4">
    <source>
        <dbReference type="EMBL" id="CAD7225625.1"/>
    </source>
</evidence>
<feature type="transmembrane region" description="Helical" evidence="3">
    <location>
        <begin position="818"/>
        <end position="837"/>
    </location>
</feature>
<organism evidence="4">
    <name type="scientific">Cyprideis torosa</name>
    <dbReference type="NCBI Taxonomy" id="163714"/>
    <lineage>
        <taxon>Eukaryota</taxon>
        <taxon>Metazoa</taxon>
        <taxon>Ecdysozoa</taxon>
        <taxon>Arthropoda</taxon>
        <taxon>Crustacea</taxon>
        <taxon>Oligostraca</taxon>
        <taxon>Ostracoda</taxon>
        <taxon>Podocopa</taxon>
        <taxon>Podocopida</taxon>
        <taxon>Cytherocopina</taxon>
        <taxon>Cytheroidea</taxon>
        <taxon>Cytherideidae</taxon>
        <taxon>Cyprideis</taxon>
    </lineage>
</organism>
<feature type="compositionally biased region" description="Polar residues" evidence="2">
    <location>
        <begin position="339"/>
        <end position="353"/>
    </location>
</feature>
<feature type="compositionally biased region" description="Basic residues" evidence="2">
    <location>
        <begin position="68"/>
        <end position="78"/>
    </location>
</feature>
<feature type="compositionally biased region" description="Polar residues" evidence="2">
    <location>
        <begin position="1361"/>
        <end position="1374"/>
    </location>
</feature>
<feature type="compositionally biased region" description="Polar residues" evidence="2">
    <location>
        <begin position="406"/>
        <end position="417"/>
    </location>
</feature>
<dbReference type="Gene3D" id="1.20.1640.10">
    <property type="entry name" value="Multidrug efflux transporter AcrB transmembrane domain"/>
    <property type="match status" value="2"/>
</dbReference>
<dbReference type="PANTHER" id="PTHR10796">
    <property type="entry name" value="PATCHED-RELATED"/>
    <property type="match status" value="1"/>
</dbReference>
<dbReference type="GO" id="GO:0016020">
    <property type="term" value="C:membrane"/>
    <property type="evidence" value="ECO:0007669"/>
    <property type="project" value="TreeGrafter"/>
</dbReference>
<feature type="transmembrane region" description="Helical" evidence="3">
    <location>
        <begin position="745"/>
        <end position="768"/>
    </location>
</feature>
<feature type="compositionally biased region" description="Pro residues" evidence="2">
    <location>
        <begin position="7"/>
        <end position="20"/>
    </location>
</feature>
<dbReference type="OrthoDB" id="6510177at2759"/>
<dbReference type="PANTHER" id="PTHR10796:SF130">
    <property type="entry name" value="PATCHED DOMAIN-CONTAINING PROTEIN 3-LIKE PROTEIN"/>
    <property type="match status" value="1"/>
</dbReference>
<keyword evidence="3" id="KW-1133">Transmembrane helix</keyword>
<feature type="transmembrane region" description="Helical" evidence="3">
    <location>
        <begin position="1084"/>
        <end position="1102"/>
    </location>
</feature>
<feature type="transmembrane region" description="Helical" evidence="3">
    <location>
        <begin position="1175"/>
        <end position="1199"/>
    </location>
</feature>
<feature type="transmembrane region" description="Helical" evidence="3">
    <location>
        <begin position="715"/>
        <end position="739"/>
    </location>
</feature>
<keyword evidence="3" id="KW-0812">Transmembrane</keyword>
<dbReference type="InterPro" id="IPR051697">
    <property type="entry name" value="Patched_domain-protein"/>
</dbReference>
<feature type="compositionally biased region" description="Low complexity" evidence="2">
    <location>
        <begin position="321"/>
        <end position="334"/>
    </location>
</feature>
<feature type="compositionally biased region" description="Low complexity" evidence="2">
    <location>
        <begin position="354"/>
        <end position="397"/>
    </location>
</feature>
<feature type="compositionally biased region" description="Basic residues" evidence="2">
    <location>
        <begin position="1211"/>
        <end position="1225"/>
    </location>
</feature>
<keyword evidence="3" id="KW-0472">Membrane</keyword>
<sequence>MARRTSSPPPPNRTPSPQPPMGGRVSPLPPHHIRDSPPLKLTVISPWDPSGAYPSDTFKSVDQNHSPSRYRPHSRNPKRPSSPFDSLLGVIRSAASKSIQRIEEIFYRLGFLIACYPWFVIVVSLLSASIAGVGVLYIVEEVRPEKLWISEKSDFARDSKWIDREFPNEYRPEVVLLKGDDVLTPTALAEMLKIHQTVTQIEVDGHGWEDVCARLPVVKYRTSKRKRRQIRILPAPKLDPIPQAVNLGDHFDAKSGQVTPNARGDILRNGIPLRHNLREFTVPEDRSVPRQDPTDEALETTTRATSFFGDRDIPPGILNLRPSSRPRSTVRPFRLPSRATVTSRFRPSTIDPQTTSETTTTSTTTTTPTSRTTSSDPYISTTESSSSQTVPSTSTTTVRRIKIPTERNSPQSPIDPTNYSDLGVYDYSSFELKSETLGQFWEYDFTTFDPSVVFARDDYCGMIEDAERMCMAKSLLEIWSYDEDTILSLTKEEIVEAVNNATTSPIFGSTVNYTNFLGGITYDSSGRVAAARVARMLWITHVNLSAITERDNAIIAVGYYVADNVTKSWEKRFIDTFTNYTTTDSDLEIYYEALRSFVDIASGTALQDVELLSIGYVIVFLYIILVLSNRNRVEQKVLLSILGLLAVGLSTIASTGICSALGVLYGPMHKTLPFILLGLGIDDMFVIAQCFQNLTPEEQKLSLPDRIGRTMQHAGVAITVTSVTDVAAFLVGSTTVLPALRSFCIYAAVGILAVYVYQGTFFLAFFTLDQKRIEDRRDGFLFCSKVNSKWQPPKCSERQLMTEFFRDYFSYYLLKTPVKIFVIILTTLVLSVNLWGFTQLRQEFDRIWFLPTSSYLYKYFMVEKEYYPEAGEKGAIFFGRLNYTEDLPNIVALAEKLRAQKDIIAEVDSWTDEFIPWMNKYWNASLPDEPYPESKFLDKLSLFFHSPKGSKYKYRFKFNETIDCNDEVPPIFASRIEFQHVQTHGPHEHVPAMNRVKDLVRHSGIHSGDGFSTAWARAYVNWETDEVIQHELYQSLGMAMACVFTISLLLIANMTVSVVVLICVVMTLVDVAGLMHFWGLTIDTVSSLTLILAIGLSVDYSAHVGHAFMTILGTRQERAAKTLATMGPAVFSGGFSTFLAFSLLAGTDSHVFGTFFKGIPQWFPVPSNKARADKVFFGVVVFGLYHGLCFLPVLLSLIGPAPYDSAEAKPQAHHSHHAKGQKQQGRFHKGVIGETVIDPYFVNGAINHTLVTEKQMGNHHPSGPMDVPMDSLPSPSGTVYIASGLPPPDLLKTEKKSFTMLPNGNSHWLHGDCLINGSSTLPKELNAGGDTPHTTPKRPMKIKPTVATTALHSSPKRPHVPNNNAPWRSQTLPQSSRAGSSGKPSPGAPGGGDTRRSPYIPPPDYTPPAHRRRSLSSSQQPS</sequence>
<evidence type="ECO:0000256" key="2">
    <source>
        <dbReference type="SAM" id="MobiDB-lite"/>
    </source>
</evidence>
<feature type="region of interest" description="Disordered" evidence="2">
    <location>
        <begin position="306"/>
        <end position="417"/>
    </location>
</feature>
<feature type="transmembrane region" description="Helical" evidence="3">
    <location>
        <begin position="611"/>
        <end position="629"/>
    </location>
</feature>
<comment type="similarity">
    <text evidence="1">Belongs to the patched family.</text>
</comment>
<evidence type="ECO:0000256" key="1">
    <source>
        <dbReference type="ARBA" id="ARBA00005585"/>
    </source>
</evidence>
<feature type="region of interest" description="Disordered" evidence="2">
    <location>
        <begin position="1206"/>
        <end position="1225"/>
    </location>
</feature>
<accession>A0A7R8ZNC5</accession>
<feature type="transmembrane region" description="Helical" evidence="3">
    <location>
        <begin position="1123"/>
        <end position="1145"/>
    </location>
</feature>
<feature type="region of interest" description="Disordered" evidence="2">
    <location>
        <begin position="1"/>
        <end position="82"/>
    </location>
</feature>
<dbReference type="InterPro" id="IPR053958">
    <property type="entry name" value="HMGCR/SNAP/NPC1-like_SSD"/>
</dbReference>
<dbReference type="InterPro" id="IPR000731">
    <property type="entry name" value="SSD"/>
</dbReference>